<keyword evidence="3" id="KW-1185">Reference proteome</keyword>
<dbReference type="AlphaFoldDB" id="A0A6B3VUD9"/>
<dbReference type="Pfam" id="PF03205">
    <property type="entry name" value="MobB"/>
    <property type="match status" value="1"/>
</dbReference>
<dbReference type="NCBIfam" id="TIGR00176">
    <property type="entry name" value="mobB"/>
    <property type="match status" value="1"/>
</dbReference>
<comment type="caution">
    <text evidence="2">The sequence shown here is derived from an EMBL/GenBank/DDBJ whole genome shotgun (WGS) entry which is preliminary data.</text>
</comment>
<dbReference type="Proteomes" id="UP000472971">
    <property type="component" value="Unassembled WGS sequence"/>
</dbReference>
<evidence type="ECO:0000313" key="2">
    <source>
        <dbReference type="EMBL" id="NEY80848.1"/>
    </source>
</evidence>
<name>A0A6B3VUD9_9BACI</name>
<dbReference type="GO" id="GO:0005525">
    <property type="term" value="F:GTP binding"/>
    <property type="evidence" value="ECO:0007669"/>
    <property type="project" value="InterPro"/>
</dbReference>
<dbReference type="InterPro" id="IPR027417">
    <property type="entry name" value="P-loop_NTPase"/>
</dbReference>
<organism evidence="2 3">
    <name type="scientific">Bacillus aquiflavi</name>
    <dbReference type="NCBI Taxonomy" id="2672567"/>
    <lineage>
        <taxon>Bacteria</taxon>
        <taxon>Bacillati</taxon>
        <taxon>Bacillota</taxon>
        <taxon>Bacilli</taxon>
        <taxon>Bacillales</taxon>
        <taxon>Bacillaceae</taxon>
        <taxon>Bacillus</taxon>
    </lineage>
</organism>
<dbReference type="PANTHER" id="PTHR40072">
    <property type="entry name" value="MOLYBDOPTERIN-GUANINE DINUCLEOTIDE BIOSYNTHESIS ADAPTER PROTEIN-RELATED"/>
    <property type="match status" value="1"/>
</dbReference>
<dbReference type="InterPro" id="IPR052539">
    <property type="entry name" value="MGD_biosynthesis_adapter"/>
</dbReference>
<sequence>MVKNPFILQIVGYQNSGKTTSILKIIERLTAESIHVVTIKHHAHGSGKPHVVKKDSTRHVDAGAIASLIEGNGRLLFQADKEQWTLAEQIELCCFLKPKLILIEGHKKANFPKIVLLRDRQDFHLLEQLTNIFAILVWEDTPEKSGDILLFSIKEDNWLDWAIQMIKNRIHL</sequence>
<dbReference type="InterPro" id="IPR004435">
    <property type="entry name" value="MobB_dom"/>
</dbReference>
<reference evidence="2 3" key="1">
    <citation type="submission" date="2020-02" db="EMBL/GenBank/DDBJ databases">
        <title>Bacillus aquiflavi sp. nov., isolated from yellow water of strong flavor Chinese baijiu in Yibin region of China.</title>
        <authorList>
            <person name="Xie J."/>
        </authorList>
    </citation>
    <scope>NUCLEOTIDE SEQUENCE [LARGE SCALE GENOMIC DNA]</scope>
    <source>
        <strain evidence="2 3">3H-10</strain>
    </source>
</reference>
<gene>
    <name evidence="2" type="primary">mobB</name>
    <name evidence="2" type="ORF">G4D64_04755</name>
</gene>
<dbReference type="Gene3D" id="3.40.50.300">
    <property type="entry name" value="P-loop containing nucleotide triphosphate hydrolases"/>
    <property type="match status" value="1"/>
</dbReference>
<dbReference type="GO" id="GO:0006777">
    <property type="term" value="P:Mo-molybdopterin cofactor biosynthetic process"/>
    <property type="evidence" value="ECO:0007669"/>
    <property type="project" value="InterPro"/>
</dbReference>
<evidence type="ECO:0000259" key="1">
    <source>
        <dbReference type="Pfam" id="PF03205"/>
    </source>
</evidence>
<protein>
    <submittedName>
        <fullName evidence="2">Molybdopterin-guanine dinucleotide biosynthesis protein B</fullName>
    </submittedName>
</protein>
<dbReference type="EMBL" id="JAAIWN010000007">
    <property type="protein sequence ID" value="NEY80848.1"/>
    <property type="molecule type" value="Genomic_DNA"/>
</dbReference>
<dbReference type="PANTHER" id="PTHR40072:SF1">
    <property type="entry name" value="MOLYBDOPTERIN-GUANINE DINUCLEOTIDE BIOSYNTHESIS ADAPTER PROTEIN"/>
    <property type="match status" value="1"/>
</dbReference>
<dbReference type="SUPFAM" id="SSF52540">
    <property type="entry name" value="P-loop containing nucleoside triphosphate hydrolases"/>
    <property type="match status" value="1"/>
</dbReference>
<evidence type="ECO:0000313" key="3">
    <source>
        <dbReference type="Proteomes" id="UP000472971"/>
    </source>
</evidence>
<proteinExistence type="predicted"/>
<accession>A0A6B3VUD9</accession>
<feature type="domain" description="Molybdopterin-guanine dinucleotide biosynthesis protein B (MobB)" evidence="1">
    <location>
        <begin position="7"/>
        <end position="136"/>
    </location>
</feature>